<evidence type="ECO:0000256" key="3">
    <source>
        <dbReference type="ARBA" id="ARBA00022741"/>
    </source>
</evidence>
<evidence type="ECO:0000259" key="5">
    <source>
        <dbReference type="Pfam" id="PF00005"/>
    </source>
</evidence>
<dbReference type="AlphaFoldDB" id="A0A538SW59"/>
<dbReference type="InterPro" id="IPR050107">
    <property type="entry name" value="ABC_carbohydrate_import_ATPase"/>
</dbReference>
<dbReference type="Proteomes" id="UP000319829">
    <property type="component" value="Unassembled WGS sequence"/>
</dbReference>
<evidence type="ECO:0000313" key="7">
    <source>
        <dbReference type="Proteomes" id="UP000319829"/>
    </source>
</evidence>
<organism evidence="6 7">
    <name type="scientific">Eiseniibacteriota bacterium</name>
    <dbReference type="NCBI Taxonomy" id="2212470"/>
    <lineage>
        <taxon>Bacteria</taxon>
        <taxon>Candidatus Eiseniibacteriota</taxon>
    </lineage>
</organism>
<dbReference type="InterPro" id="IPR003439">
    <property type="entry name" value="ABC_transporter-like_ATP-bd"/>
</dbReference>
<reference evidence="6 7" key="1">
    <citation type="journal article" date="2019" name="Nat. Microbiol.">
        <title>Mediterranean grassland soil C-N compound turnover is dependent on rainfall and depth, and is mediated by genomically divergent microorganisms.</title>
        <authorList>
            <person name="Diamond S."/>
            <person name="Andeer P.F."/>
            <person name="Li Z."/>
            <person name="Crits-Christoph A."/>
            <person name="Burstein D."/>
            <person name="Anantharaman K."/>
            <person name="Lane K.R."/>
            <person name="Thomas B.C."/>
            <person name="Pan C."/>
            <person name="Northen T.R."/>
            <person name="Banfield J.F."/>
        </authorList>
    </citation>
    <scope>NUCLEOTIDE SEQUENCE [LARGE SCALE GENOMIC DNA]</scope>
    <source>
        <strain evidence="6">WS_4</strain>
    </source>
</reference>
<dbReference type="InterPro" id="IPR027417">
    <property type="entry name" value="P-loop_NTPase"/>
</dbReference>
<sequence>MTSGAPALELRSIVKEYEGNRVLKGVSLSVRDGEIHALVGENGAGKSTLMNILFGMPVI</sequence>
<evidence type="ECO:0000256" key="4">
    <source>
        <dbReference type="ARBA" id="ARBA00022840"/>
    </source>
</evidence>
<feature type="non-terminal residue" evidence="6">
    <location>
        <position position="59"/>
    </location>
</feature>
<dbReference type="GO" id="GO:0005524">
    <property type="term" value="F:ATP binding"/>
    <property type="evidence" value="ECO:0007669"/>
    <property type="project" value="UniProtKB-KW"/>
</dbReference>
<dbReference type="GO" id="GO:0016887">
    <property type="term" value="F:ATP hydrolysis activity"/>
    <property type="evidence" value="ECO:0007669"/>
    <property type="project" value="InterPro"/>
</dbReference>
<dbReference type="EMBL" id="VBOU01000023">
    <property type="protein sequence ID" value="TMQ55504.1"/>
    <property type="molecule type" value="Genomic_DNA"/>
</dbReference>
<keyword evidence="4 6" id="KW-0067">ATP-binding</keyword>
<feature type="domain" description="ABC transporter" evidence="5">
    <location>
        <begin position="23"/>
        <end position="56"/>
    </location>
</feature>
<dbReference type="Gene3D" id="3.40.50.300">
    <property type="entry name" value="P-loop containing nucleotide triphosphate hydrolases"/>
    <property type="match status" value="1"/>
</dbReference>
<keyword evidence="2" id="KW-0677">Repeat</keyword>
<name>A0A538SW59_UNCEI</name>
<protein>
    <submittedName>
        <fullName evidence="6">ATP-binding cassette domain-containing protein</fullName>
    </submittedName>
</protein>
<evidence type="ECO:0000256" key="2">
    <source>
        <dbReference type="ARBA" id="ARBA00022737"/>
    </source>
</evidence>
<proteinExistence type="predicted"/>
<dbReference type="SUPFAM" id="SSF52540">
    <property type="entry name" value="P-loop containing nucleoside triphosphate hydrolases"/>
    <property type="match status" value="1"/>
</dbReference>
<evidence type="ECO:0000256" key="1">
    <source>
        <dbReference type="ARBA" id="ARBA00022448"/>
    </source>
</evidence>
<evidence type="ECO:0000313" key="6">
    <source>
        <dbReference type="EMBL" id="TMQ55504.1"/>
    </source>
</evidence>
<gene>
    <name evidence="6" type="ORF">E6K74_03135</name>
</gene>
<comment type="caution">
    <text evidence="6">The sequence shown here is derived from an EMBL/GenBank/DDBJ whole genome shotgun (WGS) entry which is preliminary data.</text>
</comment>
<dbReference type="PANTHER" id="PTHR43790">
    <property type="entry name" value="CARBOHYDRATE TRANSPORT ATP-BINDING PROTEIN MG119-RELATED"/>
    <property type="match status" value="1"/>
</dbReference>
<dbReference type="PANTHER" id="PTHR43790:SF9">
    <property type="entry name" value="GALACTOFURANOSE TRANSPORTER ATP-BINDING PROTEIN YTFR"/>
    <property type="match status" value="1"/>
</dbReference>
<dbReference type="Pfam" id="PF00005">
    <property type="entry name" value="ABC_tran"/>
    <property type="match status" value="1"/>
</dbReference>
<accession>A0A538SW59</accession>
<keyword evidence="1" id="KW-0813">Transport</keyword>
<keyword evidence="3" id="KW-0547">Nucleotide-binding</keyword>